<keyword evidence="3 9" id="KW-0548">Nucleotidyltransferase</keyword>
<dbReference type="EC" id="2.7.7.3" evidence="9"/>
<protein>
    <recommendedName>
        <fullName evidence="9">Phosphopantetheine adenylyltransferase</fullName>
        <ecNumber evidence="9">2.7.7.3</ecNumber>
    </recommendedName>
    <alternativeName>
        <fullName evidence="9">Dephospho-CoA pyrophosphorylase</fullName>
    </alternativeName>
    <alternativeName>
        <fullName evidence="9">Pantetheine-phosphate adenylyltransferase</fullName>
        <shortName evidence="9">PPAT</shortName>
    </alternativeName>
</protein>
<dbReference type="GO" id="GO:0015937">
    <property type="term" value="P:coenzyme A biosynthetic process"/>
    <property type="evidence" value="ECO:0007669"/>
    <property type="project" value="UniProtKB-UniRule"/>
</dbReference>
<keyword evidence="7 9" id="KW-0173">Coenzyme A biosynthesis</keyword>
<dbReference type="InterPro" id="IPR014729">
    <property type="entry name" value="Rossmann-like_a/b/a_fold"/>
</dbReference>
<feature type="domain" description="Cytidyltransferase-like" evidence="10">
    <location>
        <begin position="12"/>
        <end position="140"/>
    </location>
</feature>
<feature type="binding site" evidence="9">
    <location>
        <begin position="130"/>
        <end position="136"/>
    </location>
    <ligand>
        <name>ATP</name>
        <dbReference type="ChEBI" id="CHEBI:30616"/>
    </ligand>
</feature>
<reference evidence="11 12" key="1">
    <citation type="submission" date="2019-05" db="EMBL/GenBank/DDBJ databases">
        <title>Kocuria coralli sp. nov., a novel actinobacterium isolated from coral reef seawater.</title>
        <authorList>
            <person name="Li J."/>
        </authorList>
    </citation>
    <scope>NUCLEOTIDE SEQUENCE [LARGE SCALE GENOMIC DNA]</scope>
    <source>
        <strain evidence="11 12">SCSIO 13007</strain>
    </source>
</reference>
<keyword evidence="6 9" id="KW-0460">Magnesium</keyword>
<dbReference type="GO" id="GO:0005737">
    <property type="term" value="C:cytoplasm"/>
    <property type="evidence" value="ECO:0007669"/>
    <property type="project" value="UniProtKB-SubCell"/>
</dbReference>
<accession>A0A5J5L481</accession>
<dbReference type="Proteomes" id="UP000325957">
    <property type="component" value="Unassembled WGS sequence"/>
</dbReference>
<comment type="subunit">
    <text evidence="9">Homohexamer.</text>
</comment>
<evidence type="ECO:0000259" key="10">
    <source>
        <dbReference type="Pfam" id="PF01467"/>
    </source>
</evidence>
<dbReference type="Gene3D" id="3.40.50.620">
    <property type="entry name" value="HUPs"/>
    <property type="match status" value="1"/>
</dbReference>
<feature type="binding site" evidence="9">
    <location>
        <begin position="16"/>
        <end position="17"/>
    </location>
    <ligand>
        <name>ATP</name>
        <dbReference type="ChEBI" id="CHEBI:30616"/>
    </ligand>
</feature>
<dbReference type="UniPathway" id="UPA00241">
    <property type="reaction ID" value="UER00355"/>
</dbReference>
<dbReference type="InterPro" id="IPR004821">
    <property type="entry name" value="Cyt_trans-like"/>
</dbReference>
<evidence type="ECO:0000256" key="8">
    <source>
        <dbReference type="ARBA" id="ARBA00029346"/>
    </source>
</evidence>
<keyword evidence="2 9" id="KW-0808">Transferase</keyword>
<feature type="binding site" evidence="9">
    <location>
        <begin position="96"/>
        <end position="98"/>
    </location>
    <ligand>
        <name>ATP</name>
        <dbReference type="ChEBI" id="CHEBI:30616"/>
    </ligand>
</feature>
<dbReference type="PANTHER" id="PTHR21342:SF1">
    <property type="entry name" value="PHOSPHOPANTETHEINE ADENYLYLTRANSFERASE"/>
    <property type="match status" value="1"/>
</dbReference>
<dbReference type="NCBIfam" id="TIGR01510">
    <property type="entry name" value="coaD_prev_kdtB"/>
    <property type="match status" value="1"/>
</dbReference>
<comment type="catalytic activity">
    <reaction evidence="8 9">
        <text>(R)-4'-phosphopantetheine + ATP + H(+) = 3'-dephospho-CoA + diphosphate</text>
        <dbReference type="Rhea" id="RHEA:19801"/>
        <dbReference type="ChEBI" id="CHEBI:15378"/>
        <dbReference type="ChEBI" id="CHEBI:30616"/>
        <dbReference type="ChEBI" id="CHEBI:33019"/>
        <dbReference type="ChEBI" id="CHEBI:57328"/>
        <dbReference type="ChEBI" id="CHEBI:61723"/>
        <dbReference type="EC" id="2.7.7.3"/>
    </reaction>
</comment>
<dbReference type="EMBL" id="SZWF01000001">
    <property type="protein sequence ID" value="KAA9395771.1"/>
    <property type="molecule type" value="Genomic_DNA"/>
</dbReference>
<organism evidence="11 12">
    <name type="scientific">Kocuria coralli</name>
    <dbReference type="NCBI Taxonomy" id="1461025"/>
    <lineage>
        <taxon>Bacteria</taxon>
        <taxon>Bacillati</taxon>
        <taxon>Actinomycetota</taxon>
        <taxon>Actinomycetes</taxon>
        <taxon>Micrococcales</taxon>
        <taxon>Micrococcaceae</taxon>
        <taxon>Kocuria</taxon>
    </lineage>
</organism>
<dbReference type="AlphaFoldDB" id="A0A5J5L481"/>
<feature type="binding site" evidence="9">
    <location>
        <position position="95"/>
    </location>
    <ligand>
        <name>substrate</name>
    </ligand>
</feature>
<gene>
    <name evidence="9 11" type="primary">coaD</name>
    <name evidence="11" type="ORF">FCK90_01475</name>
</gene>
<dbReference type="CDD" id="cd02163">
    <property type="entry name" value="PPAT"/>
    <property type="match status" value="1"/>
</dbReference>
<dbReference type="OrthoDB" id="9806661at2"/>
<dbReference type="GO" id="GO:0004595">
    <property type="term" value="F:pantetheine-phosphate adenylyltransferase activity"/>
    <property type="evidence" value="ECO:0007669"/>
    <property type="project" value="UniProtKB-UniRule"/>
</dbReference>
<comment type="function">
    <text evidence="9">Reversibly transfers an adenylyl group from ATP to 4'-phosphopantetheine, yielding dephospho-CoA (dPCoA) and pyrophosphate.</text>
</comment>
<proteinExistence type="inferred from homology"/>
<evidence type="ECO:0000256" key="5">
    <source>
        <dbReference type="ARBA" id="ARBA00022840"/>
    </source>
</evidence>
<keyword evidence="12" id="KW-1185">Reference proteome</keyword>
<dbReference type="RefSeq" id="WP_158032576.1">
    <property type="nucleotide sequence ID" value="NZ_ML708610.1"/>
</dbReference>
<evidence type="ECO:0000256" key="7">
    <source>
        <dbReference type="ARBA" id="ARBA00022993"/>
    </source>
</evidence>
<keyword evidence="1 9" id="KW-0963">Cytoplasm</keyword>
<keyword evidence="5 9" id="KW-0067">ATP-binding</keyword>
<dbReference type="HAMAP" id="MF_00151">
    <property type="entry name" value="PPAT_bact"/>
    <property type="match status" value="1"/>
</dbReference>
<feature type="binding site" evidence="9">
    <location>
        <position position="16"/>
    </location>
    <ligand>
        <name>substrate</name>
    </ligand>
</feature>
<feature type="binding site" evidence="9">
    <location>
        <position position="81"/>
    </location>
    <ligand>
        <name>substrate</name>
    </ligand>
</feature>
<feature type="site" description="Transition state stabilizer" evidence="9">
    <location>
        <position position="24"/>
    </location>
</feature>
<keyword evidence="4 9" id="KW-0547">Nucleotide-binding</keyword>
<dbReference type="InterPro" id="IPR001980">
    <property type="entry name" value="PPAT"/>
</dbReference>
<evidence type="ECO:0000256" key="6">
    <source>
        <dbReference type="ARBA" id="ARBA00022842"/>
    </source>
</evidence>
<comment type="similarity">
    <text evidence="9">Belongs to the bacterial CoaD family.</text>
</comment>
<evidence type="ECO:0000313" key="12">
    <source>
        <dbReference type="Proteomes" id="UP000325957"/>
    </source>
</evidence>
<dbReference type="GO" id="GO:0005524">
    <property type="term" value="F:ATP binding"/>
    <property type="evidence" value="ECO:0007669"/>
    <property type="project" value="UniProtKB-KW"/>
</dbReference>
<evidence type="ECO:0000256" key="3">
    <source>
        <dbReference type="ARBA" id="ARBA00022695"/>
    </source>
</evidence>
<dbReference type="Pfam" id="PF01467">
    <property type="entry name" value="CTP_transf_like"/>
    <property type="match status" value="1"/>
</dbReference>
<comment type="subcellular location">
    <subcellularLocation>
        <location evidence="9">Cytoplasm</location>
    </subcellularLocation>
</comment>
<evidence type="ECO:0000313" key="11">
    <source>
        <dbReference type="EMBL" id="KAA9395771.1"/>
    </source>
</evidence>
<comment type="cofactor">
    <cofactor evidence="9">
        <name>Mg(2+)</name>
        <dbReference type="ChEBI" id="CHEBI:18420"/>
    </cofactor>
</comment>
<dbReference type="NCBIfam" id="TIGR00125">
    <property type="entry name" value="cyt_tran_rel"/>
    <property type="match status" value="1"/>
</dbReference>
<evidence type="ECO:0000256" key="2">
    <source>
        <dbReference type="ARBA" id="ARBA00022679"/>
    </source>
</evidence>
<comment type="caution">
    <text evidence="11">The sequence shown here is derived from an EMBL/GenBank/DDBJ whole genome shotgun (WGS) entry which is preliminary data.</text>
</comment>
<comment type="pathway">
    <text evidence="9">Cofactor biosynthesis; coenzyme A biosynthesis; CoA from (R)-pantothenate: step 4/5.</text>
</comment>
<sequence>MAESAETVRRAVCPGSFDPIHRGHVEIIRRAARLFQEVVVAVSDNPRKKYFFDRETRLRLVRESLAGISGVVVEPLEAGLLARYAAERGAVALVKGLRSGQDYDYELPMAAMNRQLTDVETVFLPADPELLHVSSSLVKEVHGLGGEVGPFVPGPVYAALQQRLT</sequence>
<feature type="binding site" evidence="9">
    <location>
        <position position="106"/>
    </location>
    <ligand>
        <name>ATP</name>
        <dbReference type="ChEBI" id="CHEBI:30616"/>
    </ligand>
</feature>
<evidence type="ECO:0000256" key="4">
    <source>
        <dbReference type="ARBA" id="ARBA00022741"/>
    </source>
</evidence>
<dbReference type="SUPFAM" id="SSF52374">
    <property type="entry name" value="Nucleotidylyl transferase"/>
    <property type="match status" value="1"/>
</dbReference>
<feature type="binding site" evidence="9">
    <location>
        <position position="24"/>
    </location>
    <ligand>
        <name>ATP</name>
        <dbReference type="ChEBI" id="CHEBI:30616"/>
    </ligand>
</feature>
<evidence type="ECO:0000256" key="1">
    <source>
        <dbReference type="ARBA" id="ARBA00022490"/>
    </source>
</evidence>
<dbReference type="PRINTS" id="PR01020">
    <property type="entry name" value="LPSBIOSNTHSS"/>
</dbReference>
<evidence type="ECO:0000256" key="9">
    <source>
        <dbReference type="HAMAP-Rule" id="MF_00151"/>
    </source>
</evidence>
<name>A0A5J5L481_9MICC</name>
<feature type="binding site" evidence="9">
    <location>
        <position position="48"/>
    </location>
    <ligand>
        <name>substrate</name>
    </ligand>
</feature>
<dbReference type="PANTHER" id="PTHR21342">
    <property type="entry name" value="PHOSPHOPANTETHEINE ADENYLYLTRANSFERASE"/>
    <property type="match status" value="1"/>
</dbReference>